<dbReference type="AlphaFoldDB" id="A0A3P6TBT6"/>
<evidence type="ECO:0000313" key="6">
    <source>
        <dbReference type="Proteomes" id="UP000277928"/>
    </source>
</evidence>
<sequence>MGINVMGEKTVNVVDENWEIVVRRGDSDDNLNATSHPFNHKCCRASNCNVPPNATILYSQRKPNVFEQLRECLRTTCCWKKRIVEPMKFCRLVGEGDIALSFSGCGFLGVYHFGVLQGLNRDGKALMKRVKRCAGASAGSLAAALWTFQPDETEKGFNDVIKMATEIHSLRFGALSPNFALHKSLQKIIDLYIPEDISNAQDRLYVSLTDQKRNVNRLISRFTSRDYLIDSLLASCYIPLYSGSSPPLIDGDQYIDGGFTNNLPVFEELPTVTISPFSGSAIIAPNDCDSVRPFREWRLRVGTQELKVNVQNMIRGAQALFPPNLEILKNYYEMGQRDAMKFLLDVGVLERQLGDAVLLRLLNIIGVLPANMNSGSVLGVVPVLYVALVPNEDKWKGWSDTPLAPSVEEKIIEYRRKKVESEVVADERDEVDFFSDMQPKVVQTQRAYIDNGCNKPVQNSNLFAVRTDEMLPSHLGELGNLEDTNAYSETEDWDAHIDIESVNNALREQKAKERQERRLARQMEHAKRFERRNQ</sequence>
<dbReference type="PANTHER" id="PTHR12406:SF38">
    <property type="entry name" value="PNPLA DOMAIN-CONTAINING PROTEIN"/>
    <property type="match status" value="1"/>
</dbReference>
<dbReference type="Proteomes" id="UP000277928">
    <property type="component" value="Unassembled WGS sequence"/>
</dbReference>
<evidence type="ECO:0000256" key="3">
    <source>
        <dbReference type="SAM" id="MobiDB-lite"/>
    </source>
</evidence>
<organism evidence="5 6">
    <name type="scientific">Litomosoides sigmodontis</name>
    <name type="common">Filarial nematode worm</name>
    <dbReference type="NCBI Taxonomy" id="42156"/>
    <lineage>
        <taxon>Eukaryota</taxon>
        <taxon>Metazoa</taxon>
        <taxon>Ecdysozoa</taxon>
        <taxon>Nematoda</taxon>
        <taxon>Chromadorea</taxon>
        <taxon>Rhabditida</taxon>
        <taxon>Spirurina</taxon>
        <taxon>Spiruromorpha</taxon>
        <taxon>Filarioidea</taxon>
        <taxon>Onchocercidae</taxon>
        <taxon>Litomosoides</taxon>
    </lineage>
</organism>
<dbReference type="GO" id="GO:0055088">
    <property type="term" value="P:lipid homeostasis"/>
    <property type="evidence" value="ECO:0007669"/>
    <property type="project" value="TreeGrafter"/>
</dbReference>
<dbReference type="GO" id="GO:0005737">
    <property type="term" value="C:cytoplasm"/>
    <property type="evidence" value="ECO:0007669"/>
    <property type="project" value="TreeGrafter"/>
</dbReference>
<keyword evidence="1 2" id="KW-0443">Lipid metabolism</keyword>
<feature type="domain" description="PNPLA" evidence="4">
    <location>
        <begin position="100"/>
        <end position="269"/>
    </location>
</feature>
<evidence type="ECO:0000259" key="4">
    <source>
        <dbReference type="PROSITE" id="PS51635"/>
    </source>
</evidence>
<feature type="short sequence motif" description="GXGXXG" evidence="2">
    <location>
        <begin position="104"/>
        <end position="109"/>
    </location>
</feature>
<dbReference type="InterPro" id="IPR016035">
    <property type="entry name" value="Acyl_Trfase/lysoPLipase"/>
</dbReference>
<reference evidence="5 6" key="1">
    <citation type="submission" date="2018-08" db="EMBL/GenBank/DDBJ databases">
        <authorList>
            <person name="Laetsch R D."/>
            <person name="Stevens L."/>
            <person name="Kumar S."/>
            <person name="Blaxter L. M."/>
        </authorList>
    </citation>
    <scope>NUCLEOTIDE SEQUENCE [LARGE SCALE GENOMIC DNA]</scope>
</reference>
<name>A0A3P6TBT6_LITSI</name>
<keyword evidence="2" id="KW-0378">Hydrolase</keyword>
<feature type="active site" description="Nucleophile" evidence="2">
    <location>
        <position position="137"/>
    </location>
</feature>
<dbReference type="Gene3D" id="3.40.1090.10">
    <property type="entry name" value="Cytosolic phospholipase A2 catalytic domain"/>
    <property type="match status" value="1"/>
</dbReference>
<protein>
    <recommendedName>
        <fullName evidence="4">PNPLA domain-containing protein</fullName>
    </recommendedName>
</protein>
<feature type="region of interest" description="Disordered" evidence="3">
    <location>
        <begin position="509"/>
        <end position="534"/>
    </location>
</feature>
<gene>
    <name evidence="5" type="ORF">NLS_LOCUS3383</name>
</gene>
<keyword evidence="2" id="KW-0442">Lipid degradation</keyword>
<dbReference type="GO" id="GO:0019433">
    <property type="term" value="P:triglyceride catabolic process"/>
    <property type="evidence" value="ECO:0007669"/>
    <property type="project" value="TreeGrafter"/>
</dbReference>
<feature type="active site" description="Proton acceptor" evidence="2">
    <location>
        <position position="256"/>
    </location>
</feature>
<evidence type="ECO:0000313" key="5">
    <source>
        <dbReference type="EMBL" id="VDK76730.1"/>
    </source>
</evidence>
<feature type="short sequence motif" description="GXSXG" evidence="2">
    <location>
        <begin position="135"/>
        <end position="139"/>
    </location>
</feature>
<dbReference type="PANTHER" id="PTHR12406">
    <property type="entry name" value="CALCIUM-INDEPENDENT PHOSPHOLIPASE A2 IPLA2 -RELATED"/>
    <property type="match status" value="1"/>
</dbReference>
<keyword evidence="6" id="KW-1185">Reference proteome</keyword>
<evidence type="ECO:0000256" key="1">
    <source>
        <dbReference type="ARBA" id="ARBA00023098"/>
    </source>
</evidence>
<proteinExistence type="predicted"/>
<evidence type="ECO:0000256" key="2">
    <source>
        <dbReference type="PROSITE-ProRule" id="PRU01161"/>
    </source>
</evidence>
<dbReference type="Pfam" id="PF01734">
    <property type="entry name" value="Patatin"/>
    <property type="match status" value="1"/>
</dbReference>
<dbReference type="GO" id="GO:0016020">
    <property type="term" value="C:membrane"/>
    <property type="evidence" value="ECO:0007669"/>
    <property type="project" value="TreeGrafter"/>
</dbReference>
<dbReference type="PROSITE" id="PS51635">
    <property type="entry name" value="PNPLA"/>
    <property type="match status" value="1"/>
</dbReference>
<dbReference type="InterPro" id="IPR002641">
    <property type="entry name" value="PNPLA_dom"/>
</dbReference>
<accession>A0A3P6TBT6</accession>
<dbReference type="GO" id="GO:0005811">
    <property type="term" value="C:lipid droplet"/>
    <property type="evidence" value="ECO:0007669"/>
    <property type="project" value="TreeGrafter"/>
</dbReference>
<dbReference type="InterPro" id="IPR033562">
    <property type="entry name" value="PLPL"/>
</dbReference>
<feature type="short sequence motif" description="DGA/G" evidence="2">
    <location>
        <begin position="256"/>
        <end position="258"/>
    </location>
</feature>
<dbReference type="OMA" id="WDAHIDI"/>
<dbReference type="STRING" id="42156.A0A3P6TBT6"/>
<dbReference type="OrthoDB" id="197155at2759"/>
<dbReference type="GO" id="GO:0004806">
    <property type="term" value="F:triacylglycerol lipase activity"/>
    <property type="evidence" value="ECO:0007669"/>
    <property type="project" value="TreeGrafter"/>
</dbReference>
<dbReference type="EMBL" id="UYRX01000181">
    <property type="protein sequence ID" value="VDK76730.1"/>
    <property type="molecule type" value="Genomic_DNA"/>
</dbReference>
<dbReference type="SUPFAM" id="SSF52151">
    <property type="entry name" value="FabD/lysophospholipase-like"/>
    <property type="match status" value="1"/>
</dbReference>